<dbReference type="EMBL" id="RFFH01000032">
    <property type="protein sequence ID" value="RMI27732.1"/>
    <property type="molecule type" value="Genomic_DNA"/>
</dbReference>
<evidence type="ECO:0000313" key="2">
    <source>
        <dbReference type="Proteomes" id="UP000279275"/>
    </source>
</evidence>
<gene>
    <name evidence="1" type="ORF">EBN03_32965</name>
</gene>
<dbReference type="PIRSF" id="PIRSF029171">
    <property type="entry name" value="Esterase_LipA"/>
    <property type="match status" value="1"/>
</dbReference>
<dbReference type="PROSITE" id="PS51257">
    <property type="entry name" value="PROKAR_LIPOPROTEIN"/>
    <property type="match status" value="1"/>
</dbReference>
<dbReference type="PANTHER" id="PTHR34853">
    <property type="match status" value="1"/>
</dbReference>
<reference evidence="1 2" key="1">
    <citation type="submission" date="2018-10" db="EMBL/GenBank/DDBJ databases">
        <title>Isolation from cow dung.</title>
        <authorList>
            <person name="Ling L."/>
        </authorList>
    </citation>
    <scope>NUCLEOTIDE SEQUENCE [LARGE SCALE GENOMIC DNA]</scope>
    <source>
        <strain evidence="1 2">NEAU-LL90</strain>
    </source>
</reference>
<organism evidence="1 2">
    <name type="scientific">Nocardia stercoris</name>
    <dbReference type="NCBI Taxonomy" id="2483361"/>
    <lineage>
        <taxon>Bacteria</taxon>
        <taxon>Bacillati</taxon>
        <taxon>Actinomycetota</taxon>
        <taxon>Actinomycetes</taxon>
        <taxon>Mycobacteriales</taxon>
        <taxon>Nocardiaceae</taxon>
        <taxon>Nocardia</taxon>
    </lineage>
</organism>
<dbReference type="Gene3D" id="3.40.50.1820">
    <property type="entry name" value="alpha/beta hydrolase"/>
    <property type="match status" value="1"/>
</dbReference>
<protein>
    <submittedName>
        <fullName evidence="1">Lipase</fullName>
    </submittedName>
</protein>
<dbReference type="SUPFAM" id="SSF53474">
    <property type="entry name" value="alpha/beta-Hydrolases"/>
    <property type="match status" value="1"/>
</dbReference>
<keyword evidence="2" id="KW-1185">Reference proteome</keyword>
<evidence type="ECO:0000313" key="1">
    <source>
        <dbReference type="EMBL" id="RMI27732.1"/>
    </source>
</evidence>
<dbReference type="Proteomes" id="UP000279275">
    <property type="component" value="Unassembled WGS sequence"/>
</dbReference>
<proteinExistence type="predicted"/>
<dbReference type="InterPro" id="IPR029058">
    <property type="entry name" value="AB_hydrolase_fold"/>
</dbReference>
<dbReference type="GO" id="GO:0016042">
    <property type="term" value="P:lipid catabolic process"/>
    <property type="evidence" value="ECO:0007669"/>
    <property type="project" value="InterPro"/>
</dbReference>
<dbReference type="OrthoDB" id="4857813at2"/>
<dbReference type="AlphaFoldDB" id="A0A3M2KPZ3"/>
<dbReference type="Gene3D" id="1.10.260.160">
    <property type="match status" value="1"/>
</dbReference>
<sequence length="420" mass="44323">MTTETYRLLRDRRIRAIGCTAVLFGISILATGCEGSAEKSSLPAPVATDRGRLVNAERLRAYSADDIRTALAADEFDFSTVQFDVDAYRLTYDTVDPAGRPTTATGLLALPRNDQRDLVTVAYEHGTQPTRAAAASVAEDSGDRAATLAYAAAGFAGVAPDYLGLGLGPNPHPYLDLPSETTASVDMLRAARAQATNLGLRLRNAVDIVGFSQGGPAAMALAHALQDNADNDFQPAAIAAISGPFDLRNAELPALLDGTLDPGAGSFYAAYLLVSWNRLHGLYNSPSEVFRAPYDATVEQLFDGTHTFDDIVAGLAPDIDHLLTPHGIDMLRNPTGALDAAMTSSDSACGSWTPHLPVQLYTGSEDHDVSVDNSTDCQAALRSHGIDAPVIDVGPVDHNGSGIRGTAQALQWFTDLDAAN</sequence>
<dbReference type="InterPro" id="IPR005152">
    <property type="entry name" value="Lipase_secreted"/>
</dbReference>
<comment type="caution">
    <text evidence="1">The sequence shown here is derived from an EMBL/GenBank/DDBJ whole genome shotgun (WGS) entry which is preliminary data.</text>
</comment>
<name>A0A3M2KPZ3_9NOCA</name>
<dbReference type="RefSeq" id="WP_122192091.1">
    <property type="nucleotide sequence ID" value="NZ_RFFH01000032.1"/>
</dbReference>
<dbReference type="PANTHER" id="PTHR34853:SF1">
    <property type="entry name" value="LIPASE 5"/>
    <property type="match status" value="1"/>
</dbReference>
<accession>A0A3M2KPZ3</accession>
<dbReference type="GO" id="GO:0004806">
    <property type="term" value="F:triacylglycerol lipase activity"/>
    <property type="evidence" value="ECO:0007669"/>
    <property type="project" value="InterPro"/>
</dbReference>